<feature type="transmembrane region" description="Helical" evidence="7">
    <location>
        <begin position="656"/>
        <end position="673"/>
    </location>
</feature>
<dbReference type="Proteomes" id="UP001320420">
    <property type="component" value="Unassembled WGS sequence"/>
</dbReference>
<feature type="domain" description="FAD-binding" evidence="8">
    <location>
        <begin position="19"/>
        <end position="356"/>
    </location>
</feature>
<feature type="transmembrane region" description="Helical" evidence="7">
    <location>
        <begin position="533"/>
        <end position="553"/>
    </location>
</feature>
<feature type="transmembrane region" description="Helical" evidence="7">
    <location>
        <begin position="709"/>
        <end position="735"/>
    </location>
</feature>
<gene>
    <name evidence="9" type="ORF">SLS62_006671</name>
</gene>
<comment type="pathway">
    <text evidence="2">Secondary metabolite biosynthesis.</text>
</comment>
<evidence type="ECO:0000313" key="9">
    <source>
        <dbReference type="EMBL" id="KAK7751415.1"/>
    </source>
</evidence>
<keyword evidence="5" id="KW-0274">FAD</keyword>
<name>A0AAN9YRK9_9PEZI</name>
<keyword evidence="4" id="KW-0285">Flavoprotein</keyword>
<dbReference type="GO" id="GO:0071949">
    <property type="term" value="F:FAD binding"/>
    <property type="evidence" value="ECO:0007669"/>
    <property type="project" value="InterPro"/>
</dbReference>
<evidence type="ECO:0000256" key="1">
    <source>
        <dbReference type="ARBA" id="ARBA00001974"/>
    </source>
</evidence>
<dbReference type="PANTHER" id="PTHR47356">
    <property type="entry name" value="FAD-DEPENDENT MONOOXYGENASE ASQG-RELATED"/>
    <property type="match status" value="1"/>
</dbReference>
<protein>
    <recommendedName>
        <fullName evidence="8">FAD-binding domain-containing protein</fullName>
    </recommendedName>
</protein>
<evidence type="ECO:0000256" key="7">
    <source>
        <dbReference type="SAM" id="Phobius"/>
    </source>
</evidence>
<dbReference type="PRINTS" id="PR00420">
    <property type="entry name" value="RNGMNOXGNASE"/>
</dbReference>
<comment type="similarity">
    <text evidence="3">Belongs to the paxM FAD-dependent monooxygenase family.</text>
</comment>
<feature type="transmembrane region" description="Helical" evidence="7">
    <location>
        <begin position="679"/>
        <end position="697"/>
    </location>
</feature>
<dbReference type="InterPro" id="IPR050562">
    <property type="entry name" value="FAD_mOase_fung"/>
</dbReference>
<evidence type="ECO:0000256" key="3">
    <source>
        <dbReference type="ARBA" id="ARBA00007992"/>
    </source>
</evidence>
<organism evidence="9 10">
    <name type="scientific">Diatrype stigma</name>
    <dbReference type="NCBI Taxonomy" id="117547"/>
    <lineage>
        <taxon>Eukaryota</taxon>
        <taxon>Fungi</taxon>
        <taxon>Dikarya</taxon>
        <taxon>Ascomycota</taxon>
        <taxon>Pezizomycotina</taxon>
        <taxon>Sordariomycetes</taxon>
        <taxon>Xylariomycetidae</taxon>
        <taxon>Xylariales</taxon>
        <taxon>Diatrypaceae</taxon>
        <taxon>Diatrype</taxon>
    </lineage>
</organism>
<proteinExistence type="inferred from homology"/>
<comment type="caution">
    <text evidence="9">The sequence shown here is derived from an EMBL/GenBank/DDBJ whole genome shotgun (WGS) entry which is preliminary data.</text>
</comment>
<feature type="transmembrane region" description="Helical" evidence="7">
    <location>
        <begin position="574"/>
        <end position="596"/>
    </location>
</feature>
<accession>A0AAN9YRK9</accession>
<evidence type="ECO:0000313" key="10">
    <source>
        <dbReference type="Proteomes" id="UP001320420"/>
    </source>
</evidence>
<dbReference type="AlphaFoldDB" id="A0AAN9YRK9"/>
<keyword evidence="7" id="KW-0812">Transmembrane</keyword>
<dbReference type="PANTHER" id="PTHR47356:SF2">
    <property type="entry name" value="FAD-BINDING DOMAIN-CONTAINING PROTEIN-RELATED"/>
    <property type="match status" value="1"/>
</dbReference>
<evidence type="ECO:0000259" key="8">
    <source>
        <dbReference type="Pfam" id="PF01494"/>
    </source>
</evidence>
<feature type="transmembrane region" description="Helical" evidence="7">
    <location>
        <begin position="616"/>
        <end position="635"/>
    </location>
</feature>
<reference evidence="9 10" key="1">
    <citation type="submission" date="2024-02" db="EMBL/GenBank/DDBJ databases">
        <title>De novo assembly and annotation of 12 fungi associated with fruit tree decline syndrome in Ontario, Canada.</title>
        <authorList>
            <person name="Sulman M."/>
            <person name="Ellouze W."/>
            <person name="Ilyukhin E."/>
        </authorList>
    </citation>
    <scope>NUCLEOTIDE SEQUENCE [LARGE SCALE GENOMIC DNA]</scope>
    <source>
        <strain evidence="9 10">M11/M66-122</strain>
    </source>
</reference>
<dbReference type="SUPFAM" id="SSF51905">
    <property type="entry name" value="FAD/NAD(P)-binding domain"/>
    <property type="match status" value="1"/>
</dbReference>
<dbReference type="Pfam" id="PF01494">
    <property type="entry name" value="FAD_binding_3"/>
    <property type="match status" value="1"/>
</dbReference>
<keyword evidence="7" id="KW-1133">Transmembrane helix</keyword>
<dbReference type="InterPro" id="IPR036188">
    <property type="entry name" value="FAD/NAD-bd_sf"/>
</dbReference>
<dbReference type="InterPro" id="IPR002938">
    <property type="entry name" value="FAD-bd"/>
</dbReference>
<evidence type="ECO:0000256" key="5">
    <source>
        <dbReference type="ARBA" id="ARBA00022827"/>
    </source>
</evidence>
<feature type="transmembrane region" description="Helical" evidence="7">
    <location>
        <begin position="460"/>
        <end position="482"/>
    </location>
</feature>
<evidence type="ECO:0000256" key="6">
    <source>
        <dbReference type="ARBA" id="ARBA00023002"/>
    </source>
</evidence>
<sequence length="747" mass="83553">MDYGIESDGNAKLQAPPRIIIGGGSITGLSLALMLQKVGIDFVVLEAHDEIAPEVGAGIVCNANGFRVLDQLGLYDDIMATATAPVQEMSNWWPNGELQSRNSDFSDILERVIGYPMVVLDRQELLRILYKHIEHKEKVITGARIEYADEGPSGVHVTISDGRQFKGDILVGADGVHSFVRDQMWRIAKATAPGYFSDNEIDHIKCNWITLFGISTLSDPRITTGSANSTLNYGGSFGLLSGGPSRKYFFLNKALPKELKGNEIREFEQADHDKMVQEHWDDIIQHDITFGKLYSSKIRTVLVHLEGYVFPKWHFGRIITLGDAAHKLHVVTGQGAMMGIEDVVVLVNNLMKRLDANVSPSLDAAQIHEIFDETQKSRESRSRTLMNESFFTQSMHSWKNPLLKFVVVHVVPRIGFDFILSQFLNGVRPGPCLEAVPRPGRRCLVGFDDERRIPFSPVRWLVKCLAYVALILCAVWAVGSAWSARSADGGTQHDSRLARADGLFRLDMSGTLIIMLIEGWRRINKTSLLQWPLIWALLVDFVGFSVVAPFFYLTNLWVSSSHGRMQYTALSRPMILPAAKVILPAVVLLYLLPGAFGAFGSNFDTASFLAWTGNMPPWPAATCTALIPLIASLMPGEQDKFFGEKYLKHLRASYKFMFAVLTLLHLASLAWQFKNNTLLFFLPARIAELVWLVAVYLEVRHYHQIGQRLLLHVSLIVLAFLVAGPGAAAVAFWYWREEINKRGQERA</sequence>
<evidence type="ECO:0000256" key="2">
    <source>
        <dbReference type="ARBA" id="ARBA00005179"/>
    </source>
</evidence>
<keyword evidence="6" id="KW-0560">Oxidoreductase</keyword>
<comment type="cofactor">
    <cofactor evidence="1">
        <name>FAD</name>
        <dbReference type="ChEBI" id="CHEBI:57692"/>
    </cofactor>
</comment>
<keyword evidence="10" id="KW-1185">Reference proteome</keyword>
<dbReference type="EMBL" id="JAKJXP020000050">
    <property type="protein sequence ID" value="KAK7751415.1"/>
    <property type="molecule type" value="Genomic_DNA"/>
</dbReference>
<evidence type="ECO:0000256" key="4">
    <source>
        <dbReference type="ARBA" id="ARBA00022630"/>
    </source>
</evidence>
<dbReference type="Gene3D" id="3.50.50.60">
    <property type="entry name" value="FAD/NAD(P)-binding domain"/>
    <property type="match status" value="1"/>
</dbReference>
<dbReference type="GO" id="GO:0004497">
    <property type="term" value="F:monooxygenase activity"/>
    <property type="evidence" value="ECO:0007669"/>
    <property type="project" value="InterPro"/>
</dbReference>
<keyword evidence="7" id="KW-0472">Membrane</keyword>